<protein>
    <submittedName>
        <fullName evidence="1">Uncharacterized protein</fullName>
    </submittedName>
</protein>
<dbReference type="KEGG" id="tmk:QGN29_07385"/>
<organism evidence="1 2">
    <name type="scientific">Temperatibacter marinus</name>
    <dbReference type="NCBI Taxonomy" id="1456591"/>
    <lineage>
        <taxon>Bacteria</taxon>
        <taxon>Pseudomonadati</taxon>
        <taxon>Pseudomonadota</taxon>
        <taxon>Alphaproteobacteria</taxon>
        <taxon>Kordiimonadales</taxon>
        <taxon>Temperatibacteraceae</taxon>
        <taxon>Temperatibacter</taxon>
    </lineage>
</organism>
<accession>A0AA52EF35</accession>
<name>A0AA52EF35_9PROT</name>
<reference evidence="1" key="1">
    <citation type="submission" date="2023-04" db="EMBL/GenBank/DDBJ databases">
        <title>Complete genome sequence of Temperatibacter marinus.</title>
        <authorList>
            <person name="Rong J.-C."/>
            <person name="Yi M.-L."/>
            <person name="Zhao Q."/>
        </authorList>
    </citation>
    <scope>NUCLEOTIDE SEQUENCE</scope>
    <source>
        <strain evidence="1">NBRC 110045</strain>
    </source>
</reference>
<proteinExistence type="predicted"/>
<dbReference type="InterPro" id="IPR011006">
    <property type="entry name" value="CheY-like_superfamily"/>
</dbReference>
<gene>
    <name evidence="1" type="ORF">QGN29_07385</name>
</gene>
<sequence length="342" mass="38899">MKHELTIKFFEMWSGKRGDLGFPQLDEFTEDDLALYDGQDCLLVLRDEGLYYERVAPKVQDVLETDISEIEIFDVFPAAVQNIQRDMLRFAFQEQIGVHRISRVWYGHRHKDVEWIFLPILDKEELKYLGLSVAFTAYHERDIAVVDHQSLERIIFQNYLSLGKRVSLKALSAEARSYLATMRTTVCIDNQEQVVRNEVALGKAAEIAAQASRPNVVIVGSMYDVLPFIGRLGRRYNLKVVESALEAAEIIALDSIDVLLISELIPDGSSGLDLLSKAQEEKPNSGYVMILENREGALDQVLTIEGHEVHCLVKPLGEFALRKAIDDSYKKMNIIERRKLLG</sequence>
<evidence type="ECO:0000313" key="2">
    <source>
        <dbReference type="Proteomes" id="UP001268683"/>
    </source>
</evidence>
<dbReference type="Proteomes" id="UP001268683">
    <property type="component" value="Chromosome"/>
</dbReference>
<evidence type="ECO:0000313" key="1">
    <source>
        <dbReference type="EMBL" id="WND01384.1"/>
    </source>
</evidence>
<keyword evidence="2" id="KW-1185">Reference proteome</keyword>
<dbReference type="RefSeq" id="WP_310797212.1">
    <property type="nucleotide sequence ID" value="NZ_CP123872.1"/>
</dbReference>
<dbReference type="AlphaFoldDB" id="A0AA52EF35"/>
<dbReference type="SUPFAM" id="SSF52172">
    <property type="entry name" value="CheY-like"/>
    <property type="match status" value="1"/>
</dbReference>
<dbReference type="EMBL" id="CP123872">
    <property type="protein sequence ID" value="WND01384.1"/>
    <property type="molecule type" value="Genomic_DNA"/>
</dbReference>